<dbReference type="InterPro" id="IPR010982">
    <property type="entry name" value="Lambda_DNA-bd_dom_sf"/>
</dbReference>
<keyword evidence="2" id="KW-0238">DNA-binding</keyword>
<dbReference type="EMBL" id="AYEU01000006">
    <property type="protein sequence ID" value="ESK51453.1"/>
    <property type="molecule type" value="Genomic_DNA"/>
</dbReference>
<keyword evidence="6" id="KW-1185">Reference proteome</keyword>
<reference evidence="5 6" key="1">
    <citation type="submission" date="2013-10" db="EMBL/GenBank/DDBJ databases">
        <title>The Genome Sequence of Acinetobacter brisouii CIP 110357.</title>
        <authorList>
            <consortium name="The Broad Institute Genomics Platform"/>
            <consortium name="The Broad Institute Genome Sequencing Center for Infectious Disease"/>
            <person name="Cerqueira G."/>
            <person name="Feldgarden M."/>
            <person name="Courvalin P."/>
            <person name="Grillot-Courvalin C."/>
            <person name="Clermont D."/>
            <person name="Rocha E."/>
            <person name="Yoon E.-J."/>
            <person name="Nemec A."/>
            <person name="Young S.K."/>
            <person name="Zeng Q."/>
            <person name="Gargeya S."/>
            <person name="Fitzgerald M."/>
            <person name="Abouelleil A."/>
            <person name="Alvarado L."/>
            <person name="Berlin A.M."/>
            <person name="Chapman S.B."/>
            <person name="Gainer-Dewar J."/>
            <person name="Goldberg J."/>
            <person name="Gnerre S."/>
            <person name="Griggs A."/>
            <person name="Gujja S."/>
            <person name="Hansen M."/>
            <person name="Howarth C."/>
            <person name="Imamovic A."/>
            <person name="Ireland A."/>
            <person name="Larimer J."/>
            <person name="McCowan C."/>
            <person name="Murphy C."/>
            <person name="Pearson M."/>
            <person name="Poon T.W."/>
            <person name="Priest M."/>
            <person name="Roberts A."/>
            <person name="Saif S."/>
            <person name="Shea T."/>
            <person name="Sykes S."/>
            <person name="Wortman J."/>
            <person name="Nusbaum C."/>
            <person name="Birren B."/>
        </authorList>
    </citation>
    <scope>NUCLEOTIDE SEQUENCE [LARGE SCALE GENOMIC DNA]</scope>
    <source>
        <strain evidence="5 6">CIP 110357</strain>
    </source>
</reference>
<evidence type="ECO:0000256" key="1">
    <source>
        <dbReference type="ARBA" id="ARBA00023015"/>
    </source>
</evidence>
<dbReference type="RefSeq" id="WP_004899777.1">
    <property type="nucleotide sequence ID" value="NZ_BBTI01000002.1"/>
</dbReference>
<proteinExistence type="predicted"/>
<evidence type="ECO:0000259" key="4">
    <source>
        <dbReference type="PROSITE" id="PS50943"/>
    </source>
</evidence>
<protein>
    <recommendedName>
        <fullName evidence="4">HTH cro/C1-type domain-containing protein</fullName>
    </recommendedName>
</protein>
<dbReference type="GO" id="GO:0003677">
    <property type="term" value="F:DNA binding"/>
    <property type="evidence" value="ECO:0007669"/>
    <property type="project" value="UniProtKB-KW"/>
</dbReference>
<evidence type="ECO:0000256" key="3">
    <source>
        <dbReference type="ARBA" id="ARBA00023163"/>
    </source>
</evidence>
<dbReference type="Gene3D" id="2.60.120.10">
    <property type="entry name" value="Jelly Rolls"/>
    <property type="match status" value="1"/>
</dbReference>
<dbReference type="Pfam" id="PF01381">
    <property type="entry name" value="HTH_3"/>
    <property type="match status" value="1"/>
</dbReference>
<dbReference type="InterPro" id="IPR011051">
    <property type="entry name" value="RmlC_Cupin_sf"/>
</dbReference>
<dbReference type="InterPro" id="IPR001387">
    <property type="entry name" value="Cro/C1-type_HTH"/>
</dbReference>
<organism evidence="5 6">
    <name type="scientific">Acinetobacter brisouii CIP 110357</name>
    <dbReference type="NCBI Taxonomy" id="1341683"/>
    <lineage>
        <taxon>Bacteria</taxon>
        <taxon>Pseudomonadati</taxon>
        <taxon>Pseudomonadota</taxon>
        <taxon>Gammaproteobacteria</taxon>
        <taxon>Moraxellales</taxon>
        <taxon>Moraxellaceae</taxon>
        <taxon>Acinetobacter</taxon>
    </lineage>
</organism>
<dbReference type="Pfam" id="PF07883">
    <property type="entry name" value="Cupin_2"/>
    <property type="match status" value="1"/>
</dbReference>
<evidence type="ECO:0000256" key="2">
    <source>
        <dbReference type="ARBA" id="ARBA00023125"/>
    </source>
</evidence>
<dbReference type="InterPro" id="IPR014710">
    <property type="entry name" value="RmlC-like_jellyroll"/>
</dbReference>
<dbReference type="InterPro" id="IPR013096">
    <property type="entry name" value="Cupin_2"/>
</dbReference>
<dbReference type="CDD" id="cd02209">
    <property type="entry name" value="cupin_XRE_C"/>
    <property type="match status" value="1"/>
</dbReference>
<dbReference type="CDD" id="cd00093">
    <property type="entry name" value="HTH_XRE"/>
    <property type="match status" value="1"/>
</dbReference>
<gene>
    <name evidence="5" type="ORF">P255_01968</name>
</gene>
<dbReference type="InterPro" id="IPR050807">
    <property type="entry name" value="TransReg_Diox_bact_type"/>
</dbReference>
<dbReference type="Gene3D" id="1.10.260.40">
    <property type="entry name" value="lambda repressor-like DNA-binding domains"/>
    <property type="match status" value="1"/>
</dbReference>
<name>V2UAJ6_9GAMM</name>
<accession>V2UAJ6</accession>
<dbReference type="GO" id="GO:0003700">
    <property type="term" value="F:DNA-binding transcription factor activity"/>
    <property type="evidence" value="ECO:0007669"/>
    <property type="project" value="TreeGrafter"/>
</dbReference>
<comment type="caution">
    <text evidence="5">The sequence shown here is derived from an EMBL/GenBank/DDBJ whole genome shotgun (WGS) entry which is preliminary data.</text>
</comment>
<evidence type="ECO:0000313" key="6">
    <source>
        <dbReference type="Proteomes" id="UP000018418"/>
    </source>
</evidence>
<dbReference type="SMART" id="SM00530">
    <property type="entry name" value="HTH_XRE"/>
    <property type="match status" value="1"/>
</dbReference>
<dbReference type="STRING" id="396323.VH98_08715"/>
<dbReference type="GO" id="GO:0005829">
    <property type="term" value="C:cytosol"/>
    <property type="evidence" value="ECO:0007669"/>
    <property type="project" value="TreeGrafter"/>
</dbReference>
<dbReference type="PANTHER" id="PTHR46797:SF23">
    <property type="entry name" value="HTH-TYPE TRANSCRIPTIONAL REGULATOR SUTR"/>
    <property type="match status" value="1"/>
</dbReference>
<dbReference type="SUPFAM" id="SSF47413">
    <property type="entry name" value="lambda repressor-like DNA-binding domains"/>
    <property type="match status" value="1"/>
</dbReference>
<dbReference type="HOGENOM" id="CLU_085376_5_1_6"/>
<keyword evidence="1" id="KW-0805">Transcription regulation</keyword>
<dbReference type="Proteomes" id="UP000018418">
    <property type="component" value="Unassembled WGS sequence"/>
</dbReference>
<feature type="domain" description="HTH cro/C1-type" evidence="4">
    <location>
        <begin position="14"/>
        <end position="68"/>
    </location>
</feature>
<dbReference type="SUPFAM" id="SSF51182">
    <property type="entry name" value="RmlC-like cupins"/>
    <property type="match status" value="1"/>
</dbReference>
<dbReference type="PROSITE" id="PS50943">
    <property type="entry name" value="HTH_CROC1"/>
    <property type="match status" value="1"/>
</dbReference>
<dbReference type="OrthoDB" id="9810578at2"/>
<dbReference type="AlphaFoldDB" id="V2UAJ6"/>
<evidence type="ECO:0000313" key="5">
    <source>
        <dbReference type="EMBL" id="ESK51453.1"/>
    </source>
</evidence>
<dbReference type="PANTHER" id="PTHR46797">
    <property type="entry name" value="HTH-TYPE TRANSCRIPTIONAL REGULATOR"/>
    <property type="match status" value="1"/>
</dbReference>
<sequence length="182" mass="19926">MTQQGILEYVSDNLKRLREHHQLSQQQLADQSGVSRRTIAGLESGEMNISLTKLAAVASVLQVSFAELVSSPTAKNPHIHRVKTWQSTNGNSFAELHCSAPAQQQVELWTWSLASGDVYQAEADPEGWSELLYVVQGSLTLTLDGVQHQLSAGSSFVYASSVPYSYANLGTEPLLFTRTVAY</sequence>
<dbReference type="PATRIC" id="fig|1341683.3.peg.1955"/>
<keyword evidence="3" id="KW-0804">Transcription</keyword>